<dbReference type="AlphaFoldDB" id="A0A7G8BHS0"/>
<dbReference type="KEGG" id="adin:H7849_24345"/>
<dbReference type="SUPFAM" id="SSF55874">
    <property type="entry name" value="ATPase domain of HSP90 chaperone/DNA topoisomerase II/histidine kinase"/>
    <property type="match status" value="1"/>
</dbReference>
<evidence type="ECO:0000313" key="2">
    <source>
        <dbReference type="Proteomes" id="UP000515312"/>
    </source>
</evidence>
<gene>
    <name evidence="1" type="ORF">H7849_24345</name>
</gene>
<evidence type="ECO:0000313" key="1">
    <source>
        <dbReference type="EMBL" id="QNI32090.1"/>
    </source>
</evidence>
<name>A0A7G8BHS0_9BACT</name>
<protein>
    <submittedName>
        <fullName evidence="1">ATP-binding protein</fullName>
    </submittedName>
</protein>
<keyword evidence="1" id="KW-0547">Nucleotide-binding</keyword>
<reference evidence="1 2" key="1">
    <citation type="submission" date="2020-08" db="EMBL/GenBank/DDBJ databases">
        <title>Edaphobacter telluris sp. nov. and Acidobacterium dinghuensis sp. nov., two acidobacteria isolated from forest soil.</title>
        <authorList>
            <person name="Fu J."/>
            <person name="Qiu L."/>
        </authorList>
    </citation>
    <scope>NUCLEOTIDE SEQUENCE [LARGE SCALE GENOMIC DNA]</scope>
    <source>
        <strain evidence="1">4Y35</strain>
    </source>
</reference>
<dbReference type="InterPro" id="IPR036890">
    <property type="entry name" value="HATPase_C_sf"/>
</dbReference>
<dbReference type="Gene3D" id="3.30.565.10">
    <property type="entry name" value="Histidine kinase-like ATPase, C-terminal domain"/>
    <property type="match status" value="1"/>
</dbReference>
<dbReference type="GO" id="GO:0005524">
    <property type="term" value="F:ATP binding"/>
    <property type="evidence" value="ECO:0007669"/>
    <property type="project" value="UniProtKB-KW"/>
</dbReference>
<dbReference type="Proteomes" id="UP000515312">
    <property type="component" value="Chromosome"/>
</dbReference>
<sequence length="474" mass="53666">MIELVDARNFLRSIRETGYRSLAHSMAEFIDNSLQADATTVSITISAEQGGTILIADNGVGMSREGLRKALQFGGSTRFNDRHGTGRFGMGLPTSSVSLAKRVDVYTWKDKIVLHSFLDIDELEESALVSLPEPRRVARPPFIPKSTHGTAVILIRCDRSGKLNDAAGLAQTKFELRRIFRFPLQGILTLEVNGEHLKHFDPLFLSSAHMGVSAALYGPPLEYRIPVGNHSATVRVRFAELPISVWREMSNSEKQALGVSRGAGVSIVRNEREIAYGWYFFGSKRRENYDDWWRCELRFDPELDEQFGVNHTKQQISPTPEIDRLLTPDLENIARTLNFRVRQEFVRTAKPKTHQVPKVVSTGDRYLPSILTSKRSPVRNPNYLLQIDEETRSTAFFRVELAGSRIAVWLNPNHPITSAYLAAKSEDEGQVELFEYALLFAARVELGACNQKQLWWFRHFRTEWSDALAAFLGN</sequence>
<keyword evidence="1" id="KW-0067">ATP-binding</keyword>
<proteinExistence type="predicted"/>
<dbReference type="EMBL" id="CP060394">
    <property type="protein sequence ID" value="QNI32090.1"/>
    <property type="molecule type" value="Genomic_DNA"/>
</dbReference>
<organism evidence="1 2">
    <name type="scientific">Alloacidobacterium dinghuense</name>
    <dbReference type="NCBI Taxonomy" id="2763107"/>
    <lineage>
        <taxon>Bacteria</taxon>
        <taxon>Pseudomonadati</taxon>
        <taxon>Acidobacteriota</taxon>
        <taxon>Terriglobia</taxon>
        <taxon>Terriglobales</taxon>
        <taxon>Acidobacteriaceae</taxon>
        <taxon>Alloacidobacterium</taxon>
    </lineage>
</organism>
<dbReference type="Pfam" id="PF13589">
    <property type="entry name" value="HATPase_c_3"/>
    <property type="match status" value="1"/>
</dbReference>
<accession>A0A7G8BHS0</accession>
<dbReference type="RefSeq" id="WP_186743046.1">
    <property type="nucleotide sequence ID" value="NZ_CP060394.1"/>
</dbReference>
<keyword evidence="2" id="KW-1185">Reference proteome</keyword>